<evidence type="ECO:0000313" key="3">
    <source>
        <dbReference type="Proteomes" id="UP000799753"/>
    </source>
</evidence>
<sequence>MAHVTASRFGREQQCYATTRAAQHKAARQRRARRLPIPRSSPSSVPSPSPSPVPAAPRKIAKSHGRDSLPWPLHARRILIGPALHRCQSLRGPLSSSQHRERTTPSSSNVAASTSHALAIDSHVVCPDQTPTDSRLSIASSAPVAQQAPRIHCPIARRPELC</sequence>
<protein>
    <submittedName>
        <fullName evidence="2">Uncharacterized protein</fullName>
    </submittedName>
</protein>
<dbReference type="EMBL" id="MU006820">
    <property type="protein sequence ID" value="KAF2634544.1"/>
    <property type="molecule type" value="Genomic_DNA"/>
</dbReference>
<accession>A0A6A6RKL5</accession>
<dbReference type="Proteomes" id="UP000799753">
    <property type="component" value="Unassembled WGS sequence"/>
</dbReference>
<evidence type="ECO:0000313" key="2">
    <source>
        <dbReference type="EMBL" id="KAF2634544.1"/>
    </source>
</evidence>
<evidence type="ECO:0000256" key="1">
    <source>
        <dbReference type="SAM" id="MobiDB-lite"/>
    </source>
</evidence>
<organism evidence="2 3">
    <name type="scientific">Massarina eburnea CBS 473.64</name>
    <dbReference type="NCBI Taxonomy" id="1395130"/>
    <lineage>
        <taxon>Eukaryota</taxon>
        <taxon>Fungi</taxon>
        <taxon>Dikarya</taxon>
        <taxon>Ascomycota</taxon>
        <taxon>Pezizomycotina</taxon>
        <taxon>Dothideomycetes</taxon>
        <taxon>Pleosporomycetidae</taxon>
        <taxon>Pleosporales</taxon>
        <taxon>Massarineae</taxon>
        <taxon>Massarinaceae</taxon>
        <taxon>Massarina</taxon>
    </lineage>
</organism>
<feature type="region of interest" description="Disordered" evidence="1">
    <location>
        <begin position="90"/>
        <end position="111"/>
    </location>
</feature>
<feature type="compositionally biased region" description="Basic residues" evidence="1">
    <location>
        <begin position="22"/>
        <end position="36"/>
    </location>
</feature>
<gene>
    <name evidence="2" type="ORF">P280DRAFT_237560</name>
</gene>
<keyword evidence="3" id="KW-1185">Reference proteome</keyword>
<feature type="compositionally biased region" description="Pro residues" evidence="1">
    <location>
        <begin position="45"/>
        <end position="55"/>
    </location>
</feature>
<dbReference type="AlphaFoldDB" id="A0A6A6RKL5"/>
<name>A0A6A6RKL5_9PLEO</name>
<reference evidence="2" key="1">
    <citation type="journal article" date="2020" name="Stud. Mycol.">
        <title>101 Dothideomycetes genomes: a test case for predicting lifestyles and emergence of pathogens.</title>
        <authorList>
            <person name="Haridas S."/>
            <person name="Albert R."/>
            <person name="Binder M."/>
            <person name="Bloem J."/>
            <person name="Labutti K."/>
            <person name="Salamov A."/>
            <person name="Andreopoulos B."/>
            <person name="Baker S."/>
            <person name="Barry K."/>
            <person name="Bills G."/>
            <person name="Bluhm B."/>
            <person name="Cannon C."/>
            <person name="Castanera R."/>
            <person name="Culley D."/>
            <person name="Daum C."/>
            <person name="Ezra D."/>
            <person name="Gonzalez J."/>
            <person name="Henrissat B."/>
            <person name="Kuo A."/>
            <person name="Liang C."/>
            <person name="Lipzen A."/>
            <person name="Lutzoni F."/>
            <person name="Magnuson J."/>
            <person name="Mondo S."/>
            <person name="Nolan M."/>
            <person name="Ohm R."/>
            <person name="Pangilinan J."/>
            <person name="Park H.-J."/>
            <person name="Ramirez L."/>
            <person name="Alfaro M."/>
            <person name="Sun H."/>
            <person name="Tritt A."/>
            <person name="Yoshinaga Y."/>
            <person name="Zwiers L.-H."/>
            <person name="Turgeon B."/>
            <person name="Goodwin S."/>
            <person name="Spatafora J."/>
            <person name="Crous P."/>
            <person name="Grigoriev I."/>
        </authorList>
    </citation>
    <scope>NUCLEOTIDE SEQUENCE</scope>
    <source>
        <strain evidence="2">CBS 473.64</strain>
    </source>
</reference>
<proteinExistence type="predicted"/>
<feature type="region of interest" description="Disordered" evidence="1">
    <location>
        <begin position="1"/>
        <end position="72"/>
    </location>
</feature>